<dbReference type="EMBL" id="BAABME010019371">
    <property type="protein sequence ID" value="GAA0156974.1"/>
    <property type="molecule type" value="Genomic_DNA"/>
</dbReference>
<dbReference type="Proteomes" id="UP001454036">
    <property type="component" value="Unassembled WGS sequence"/>
</dbReference>
<sequence length="305" mass="34396">MKKINSTKKCSLLIKAKRVKTEGERPKPPLFLARRLISPPNTIVALLQPPLFLTPPPSNLLPSPKNHIISPNLLPPSKNFFPLSPNLFPPPKNLISPPSNPPSLPPPPTPSHRHSILGACHPSILGNYYLILKTGPQRGDYCNKITNFRFVSPNPKSFVPDTRPSILGPQPSSLKYVLRKRFIFSSLKTSKSAAKLLKFKKRRDQNLKIRSNISKRPRDDMFYTSMDDISWVPPSKKSRTSLDLDYIFIDYIDSTLASNNFLPQDVGCFINKKIRDLFVIDHEGGITHGTNFTGQRSNGFHPQFQ</sequence>
<proteinExistence type="predicted"/>
<evidence type="ECO:0000313" key="2">
    <source>
        <dbReference type="EMBL" id="GAA0156974.1"/>
    </source>
</evidence>
<dbReference type="AlphaFoldDB" id="A0AAV3PYY3"/>
<accession>A0AAV3PYY3</accession>
<feature type="region of interest" description="Disordered" evidence="1">
    <location>
        <begin position="91"/>
        <end position="113"/>
    </location>
</feature>
<feature type="compositionally biased region" description="Pro residues" evidence="1">
    <location>
        <begin position="91"/>
        <end position="110"/>
    </location>
</feature>
<protein>
    <submittedName>
        <fullName evidence="2">Uncharacterized protein</fullName>
    </submittedName>
</protein>
<evidence type="ECO:0000256" key="1">
    <source>
        <dbReference type="SAM" id="MobiDB-lite"/>
    </source>
</evidence>
<comment type="caution">
    <text evidence="2">The sequence shown here is derived from an EMBL/GenBank/DDBJ whole genome shotgun (WGS) entry which is preliminary data.</text>
</comment>
<keyword evidence="3" id="KW-1185">Reference proteome</keyword>
<evidence type="ECO:0000313" key="3">
    <source>
        <dbReference type="Proteomes" id="UP001454036"/>
    </source>
</evidence>
<name>A0AAV3PYY3_LITER</name>
<organism evidence="2 3">
    <name type="scientific">Lithospermum erythrorhizon</name>
    <name type="common">Purple gromwell</name>
    <name type="synonym">Lithospermum officinale var. erythrorhizon</name>
    <dbReference type="NCBI Taxonomy" id="34254"/>
    <lineage>
        <taxon>Eukaryota</taxon>
        <taxon>Viridiplantae</taxon>
        <taxon>Streptophyta</taxon>
        <taxon>Embryophyta</taxon>
        <taxon>Tracheophyta</taxon>
        <taxon>Spermatophyta</taxon>
        <taxon>Magnoliopsida</taxon>
        <taxon>eudicotyledons</taxon>
        <taxon>Gunneridae</taxon>
        <taxon>Pentapetalae</taxon>
        <taxon>asterids</taxon>
        <taxon>lamiids</taxon>
        <taxon>Boraginales</taxon>
        <taxon>Boraginaceae</taxon>
        <taxon>Boraginoideae</taxon>
        <taxon>Lithospermeae</taxon>
        <taxon>Lithospermum</taxon>
    </lineage>
</organism>
<gene>
    <name evidence="2" type="ORF">LIER_38383</name>
</gene>
<reference evidence="2 3" key="1">
    <citation type="submission" date="2024-01" db="EMBL/GenBank/DDBJ databases">
        <title>The complete chloroplast genome sequence of Lithospermum erythrorhizon: insights into the phylogenetic relationship among Boraginaceae species and the maternal lineages of purple gromwells.</title>
        <authorList>
            <person name="Okada T."/>
            <person name="Watanabe K."/>
        </authorList>
    </citation>
    <scope>NUCLEOTIDE SEQUENCE [LARGE SCALE GENOMIC DNA]</scope>
</reference>